<dbReference type="Pfam" id="PF07648">
    <property type="entry name" value="Kazal_2"/>
    <property type="match status" value="1"/>
</dbReference>
<evidence type="ECO:0000313" key="2">
    <source>
        <dbReference type="EMBL" id="SVC16409.1"/>
    </source>
</evidence>
<dbReference type="EMBL" id="UINC01076850">
    <property type="protein sequence ID" value="SVC16409.1"/>
    <property type="molecule type" value="Genomic_DNA"/>
</dbReference>
<name>A0A382JXA7_9ZZZZ</name>
<dbReference type="PROSITE" id="PS51465">
    <property type="entry name" value="KAZAL_2"/>
    <property type="match status" value="1"/>
</dbReference>
<sequence>VGFFVCRHIGLLECNIVLMKRLWLILSLLFIFSCEDNDKEDCIDESKITNLPCDDVYDPVCGCDGVTYSNACEAENSGITEWTEGECN</sequence>
<dbReference type="SUPFAM" id="SSF100895">
    <property type="entry name" value="Kazal-type serine protease inhibitors"/>
    <property type="match status" value="1"/>
</dbReference>
<dbReference type="AlphaFoldDB" id="A0A382JXA7"/>
<dbReference type="SMART" id="SM00280">
    <property type="entry name" value="KAZAL"/>
    <property type="match status" value="1"/>
</dbReference>
<dbReference type="InterPro" id="IPR036058">
    <property type="entry name" value="Kazal_dom_sf"/>
</dbReference>
<gene>
    <name evidence="2" type="ORF">METZ01_LOCUS269263</name>
</gene>
<dbReference type="InterPro" id="IPR002350">
    <property type="entry name" value="Kazal_dom"/>
</dbReference>
<reference evidence="2" key="1">
    <citation type="submission" date="2018-05" db="EMBL/GenBank/DDBJ databases">
        <authorList>
            <person name="Lanie J.A."/>
            <person name="Ng W.-L."/>
            <person name="Kazmierczak K.M."/>
            <person name="Andrzejewski T.M."/>
            <person name="Davidsen T.M."/>
            <person name="Wayne K.J."/>
            <person name="Tettelin H."/>
            <person name="Glass J.I."/>
            <person name="Rusch D."/>
            <person name="Podicherti R."/>
            <person name="Tsui H.-C.T."/>
            <person name="Winkler M.E."/>
        </authorList>
    </citation>
    <scope>NUCLEOTIDE SEQUENCE</scope>
</reference>
<proteinExistence type="predicted"/>
<dbReference type="CDD" id="cd00104">
    <property type="entry name" value="KAZAL_FS"/>
    <property type="match status" value="1"/>
</dbReference>
<dbReference type="Gene3D" id="3.30.60.30">
    <property type="match status" value="1"/>
</dbReference>
<protein>
    <recommendedName>
        <fullName evidence="1">Kazal-like domain-containing protein</fullName>
    </recommendedName>
</protein>
<evidence type="ECO:0000259" key="1">
    <source>
        <dbReference type="PROSITE" id="PS51465"/>
    </source>
</evidence>
<organism evidence="2">
    <name type="scientific">marine metagenome</name>
    <dbReference type="NCBI Taxonomy" id="408172"/>
    <lineage>
        <taxon>unclassified sequences</taxon>
        <taxon>metagenomes</taxon>
        <taxon>ecological metagenomes</taxon>
    </lineage>
</organism>
<feature type="domain" description="Kazal-like" evidence="1">
    <location>
        <begin position="36"/>
        <end position="88"/>
    </location>
</feature>
<feature type="non-terminal residue" evidence="2">
    <location>
        <position position="1"/>
    </location>
</feature>
<accession>A0A382JXA7</accession>